<name>A0ABQ5QVN1_9ACTN</name>
<sequence>MVNVHRLTVEGLIRRANFGMPGACRHQHERGDGGVANGGGVVWRVSEPTVLDMFTIRGDAERRSSDRKPG</sequence>
<evidence type="ECO:0000313" key="2">
    <source>
        <dbReference type="Proteomes" id="UP001144280"/>
    </source>
</evidence>
<reference evidence="1" key="1">
    <citation type="submission" date="2022-12" db="EMBL/GenBank/DDBJ databases">
        <title>New Phytohabitans aurantiacus sp. RD004123 nov., an actinomycete isolated from soil.</title>
        <authorList>
            <person name="Triningsih D.W."/>
            <person name="Harunari E."/>
            <person name="Igarashi Y."/>
        </authorList>
    </citation>
    <scope>NUCLEOTIDE SEQUENCE</scope>
    <source>
        <strain evidence="1">RD004123</strain>
    </source>
</reference>
<organism evidence="1 2">
    <name type="scientific">Phytohabitans aurantiacus</name>
    <dbReference type="NCBI Taxonomy" id="3016789"/>
    <lineage>
        <taxon>Bacteria</taxon>
        <taxon>Bacillati</taxon>
        <taxon>Actinomycetota</taxon>
        <taxon>Actinomycetes</taxon>
        <taxon>Micromonosporales</taxon>
        <taxon>Micromonosporaceae</taxon>
    </lineage>
</organism>
<gene>
    <name evidence="1" type="ORF">Pa4123_38950</name>
</gene>
<proteinExistence type="predicted"/>
<accession>A0ABQ5QVN1</accession>
<keyword evidence="2" id="KW-1185">Reference proteome</keyword>
<evidence type="ECO:0000313" key="1">
    <source>
        <dbReference type="EMBL" id="GLH98620.1"/>
    </source>
</evidence>
<protein>
    <submittedName>
        <fullName evidence="1">Uncharacterized protein</fullName>
    </submittedName>
</protein>
<dbReference type="Proteomes" id="UP001144280">
    <property type="component" value="Unassembled WGS sequence"/>
</dbReference>
<comment type="caution">
    <text evidence="1">The sequence shown here is derived from an EMBL/GenBank/DDBJ whole genome shotgun (WGS) entry which is preliminary data.</text>
</comment>
<dbReference type="EMBL" id="BSDI01000017">
    <property type="protein sequence ID" value="GLH98620.1"/>
    <property type="molecule type" value="Genomic_DNA"/>
</dbReference>